<evidence type="ECO:0000256" key="1">
    <source>
        <dbReference type="SAM" id="SignalP"/>
    </source>
</evidence>
<reference evidence="3" key="1">
    <citation type="submission" date="2017-02" db="EMBL/GenBank/DDBJ databases">
        <authorList>
            <person name="Varghese N."/>
            <person name="Submissions S."/>
        </authorList>
    </citation>
    <scope>NUCLEOTIDE SEQUENCE [LARGE SCALE GENOMIC DNA]</scope>
    <source>
        <strain evidence="3">DSM 24091</strain>
    </source>
</reference>
<keyword evidence="1" id="KW-0732">Signal</keyword>
<evidence type="ECO:0000313" key="2">
    <source>
        <dbReference type="EMBL" id="SKB45680.1"/>
    </source>
</evidence>
<protein>
    <recommendedName>
        <fullName evidence="4">Intein N-terminal splicing region</fullName>
    </recommendedName>
</protein>
<accession>A0A1T5BFA3</accession>
<dbReference type="EMBL" id="FUZF01000002">
    <property type="protein sequence ID" value="SKB45680.1"/>
    <property type="molecule type" value="Genomic_DNA"/>
</dbReference>
<feature type="signal peptide" evidence="1">
    <location>
        <begin position="1"/>
        <end position="21"/>
    </location>
</feature>
<dbReference type="STRING" id="1513896.SAMN05660841_00620"/>
<organism evidence="2 3">
    <name type="scientific">Sphingobacterium nematocida</name>
    <dbReference type="NCBI Taxonomy" id="1513896"/>
    <lineage>
        <taxon>Bacteria</taxon>
        <taxon>Pseudomonadati</taxon>
        <taxon>Bacteroidota</taxon>
        <taxon>Sphingobacteriia</taxon>
        <taxon>Sphingobacteriales</taxon>
        <taxon>Sphingobacteriaceae</taxon>
        <taxon>Sphingobacterium</taxon>
    </lineage>
</organism>
<evidence type="ECO:0008006" key="4">
    <source>
        <dbReference type="Google" id="ProtNLM"/>
    </source>
</evidence>
<dbReference type="AlphaFoldDB" id="A0A1T5BFA3"/>
<gene>
    <name evidence="2" type="ORF">SAMN05660841_00620</name>
</gene>
<proteinExistence type="predicted"/>
<dbReference type="Proteomes" id="UP000190150">
    <property type="component" value="Unassembled WGS sequence"/>
</dbReference>
<name>A0A1T5BFA3_9SPHI</name>
<feature type="chain" id="PRO_5013250627" description="Intein N-terminal splicing region" evidence="1">
    <location>
        <begin position="22"/>
        <end position="154"/>
    </location>
</feature>
<keyword evidence="3" id="KW-1185">Reference proteome</keyword>
<evidence type="ECO:0000313" key="3">
    <source>
        <dbReference type="Proteomes" id="UP000190150"/>
    </source>
</evidence>
<sequence length="154" mass="17912">MSSMRVLITLLLISFTSNLWAQDSQPKDHTKNIAIIQSFIKDLANENKAVDIVLSKYLIVENPSDEIYDYLEVSLEEVRINLLSKDIKEINYIPYNQMPTKDIKDIDPEDLDTAQMYFLHYRKRQMLAVYMENGKIASFTLVSKGNNKAHFVLY</sequence>